<evidence type="ECO:0000313" key="1">
    <source>
        <dbReference type="EMBL" id="MFD1631047.1"/>
    </source>
</evidence>
<evidence type="ECO:0000313" key="2">
    <source>
        <dbReference type="Proteomes" id="UP001597118"/>
    </source>
</evidence>
<proteinExistence type="predicted"/>
<reference evidence="2" key="1">
    <citation type="journal article" date="2019" name="Int. J. Syst. Evol. Microbiol.">
        <title>The Global Catalogue of Microorganisms (GCM) 10K type strain sequencing project: providing services to taxonomists for standard genome sequencing and annotation.</title>
        <authorList>
            <consortium name="The Broad Institute Genomics Platform"/>
            <consortium name="The Broad Institute Genome Sequencing Center for Infectious Disease"/>
            <person name="Wu L."/>
            <person name="Ma J."/>
        </authorList>
    </citation>
    <scope>NUCLEOTIDE SEQUENCE [LARGE SCALE GENOMIC DNA]</scope>
    <source>
        <strain evidence="2">CCUG 53762</strain>
    </source>
</reference>
<protein>
    <submittedName>
        <fullName evidence="1">Uncharacterized protein</fullName>
    </submittedName>
</protein>
<dbReference type="RefSeq" id="WP_379663419.1">
    <property type="nucleotide sequence ID" value="NZ_JBHUDG010000039.1"/>
</dbReference>
<dbReference type="EMBL" id="JBHUDG010000039">
    <property type="protein sequence ID" value="MFD1631047.1"/>
    <property type="molecule type" value="Genomic_DNA"/>
</dbReference>
<gene>
    <name evidence="1" type="ORF">ACFSAH_14310</name>
</gene>
<sequence>MKNKLEEDIIIEKSFYQAKNLLEEFGEFYPFAMGIDKKKQIFNINTFSGTEKPNPLSHKEELIEALNVSIKDNELIAVTVVVNVMIVPPYDEVKLSAIEIEINNSFKDSVNYYIPYEDKEGSIEYYELFKLEGTLRIW</sequence>
<comment type="caution">
    <text evidence="1">The sequence shown here is derived from an EMBL/GenBank/DDBJ whole genome shotgun (WGS) entry which is preliminary data.</text>
</comment>
<keyword evidence="2" id="KW-1185">Reference proteome</keyword>
<dbReference type="Proteomes" id="UP001597118">
    <property type="component" value="Unassembled WGS sequence"/>
</dbReference>
<accession>A0ABW4IF05</accession>
<name>A0ABW4IF05_9SPHI</name>
<organism evidence="1 2">
    <name type="scientific">Pseudopedobacter beijingensis</name>
    <dbReference type="NCBI Taxonomy" id="1207056"/>
    <lineage>
        <taxon>Bacteria</taxon>
        <taxon>Pseudomonadati</taxon>
        <taxon>Bacteroidota</taxon>
        <taxon>Sphingobacteriia</taxon>
        <taxon>Sphingobacteriales</taxon>
        <taxon>Sphingobacteriaceae</taxon>
        <taxon>Pseudopedobacter</taxon>
    </lineage>
</organism>